<name>A0A1D2N1Z3_ORCCI</name>
<accession>A0A1D2N1Z3</accession>
<evidence type="ECO:0000313" key="3">
    <source>
        <dbReference type="EMBL" id="ODM99317.1"/>
    </source>
</evidence>
<gene>
    <name evidence="3" type="ORF">Ocin01_07362</name>
</gene>
<keyword evidence="4" id="KW-1185">Reference proteome</keyword>
<feature type="domain" description="DUF243" evidence="2">
    <location>
        <begin position="70"/>
        <end position="140"/>
    </location>
</feature>
<sequence length="194" mass="21837">MVIFLSYTIRNHEDRAGICRFDRVDVRWSWRGNSRGGTEAESLWKQVLRGSFRGVTTGQYEEIAPAPNRSDPTAQAPQQVVFVRPPTYTYKHDVVVTGGGASGQKTVIYVLPSKNKNQVNLVDNTSNTVVTQKPTVYFLKKDHDHSKSQEEVGSQPASPHPGVTCRHQRTRQRYNYQPLGVGTTNANFVKAFWS</sequence>
<dbReference type="Pfam" id="PF03103">
    <property type="entry name" value="DUF243"/>
    <property type="match status" value="1"/>
</dbReference>
<protein>
    <recommendedName>
        <fullName evidence="2">DUF243 domain-containing protein</fullName>
    </recommendedName>
</protein>
<proteinExistence type="predicted"/>
<comment type="caution">
    <text evidence="3">The sequence shown here is derived from an EMBL/GenBank/DDBJ whole genome shotgun (WGS) entry which is preliminary data.</text>
</comment>
<evidence type="ECO:0000313" key="4">
    <source>
        <dbReference type="Proteomes" id="UP000094527"/>
    </source>
</evidence>
<feature type="region of interest" description="Disordered" evidence="1">
    <location>
        <begin position="143"/>
        <end position="166"/>
    </location>
</feature>
<evidence type="ECO:0000259" key="2">
    <source>
        <dbReference type="Pfam" id="PF03103"/>
    </source>
</evidence>
<dbReference type="EMBL" id="LJIJ01000287">
    <property type="protein sequence ID" value="ODM99317.1"/>
    <property type="molecule type" value="Genomic_DNA"/>
</dbReference>
<evidence type="ECO:0000256" key="1">
    <source>
        <dbReference type="SAM" id="MobiDB-lite"/>
    </source>
</evidence>
<dbReference type="Proteomes" id="UP000094527">
    <property type="component" value="Unassembled WGS sequence"/>
</dbReference>
<dbReference type="AlphaFoldDB" id="A0A1D2N1Z3"/>
<organism evidence="3 4">
    <name type="scientific">Orchesella cincta</name>
    <name type="common">Springtail</name>
    <name type="synonym">Podura cincta</name>
    <dbReference type="NCBI Taxonomy" id="48709"/>
    <lineage>
        <taxon>Eukaryota</taxon>
        <taxon>Metazoa</taxon>
        <taxon>Ecdysozoa</taxon>
        <taxon>Arthropoda</taxon>
        <taxon>Hexapoda</taxon>
        <taxon>Collembola</taxon>
        <taxon>Entomobryomorpha</taxon>
        <taxon>Entomobryoidea</taxon>
        <taxon>Orchesellidae</taxon>
        <taxon>Orchesellinae</taxon>
        <taxon>Orchesella</taxon>
    </lineage>
</organism>
<reference evidence="3 4" key="1">
    <citation type="journal article" date="2016" name="Genome Biol. Evol.">
        <title>Gene Family Evolution Reflects Adaptation to Soil Environmental Stressors in the Genome of the Collembolan Orchesella cincta.</title>
        <authorList>
            <person name="Faddeeva-Vakhrusheva A."/>
            <person name="Derks M.F."/>
            <person name="Anvar S.Y."/>
            <person name="Agamennone V."/>
            <person name="Suring W."/>
            <person name="Smit S."/>
            <person name="van Straalen N.M."/>
            <person name="Roelofs D."/>
        </authorList>
    </citation>
    <scope>NUCLEOTIDE SEQUENCE [LARGE SCALE GENOMIC DNA]</scope>
    <source>
        <tissue evidence="3">Mixed pool</tissue>
    </source>
</reference>
<dbReference type="InterPro" id="IPR004145">
    <property type="entry name" value="DUF243"/>
</dbReference>